<feature type="transmembrane region" description="Helical" evidence="1">
    <location>
        <begin position="162"/>
        <end position="183"/>
    </location>
</feature>
<feature type="domain" description="Acyltransferase 3" evidence="2">
    <location>
        <begin position="13"/>
        <end position="248"/>
    </location>
</feature>
<dbReference type="InterPro" id="IPR002656">
    <property type="entry name" value="Acyl_transf_3_dom"/>
</dbReference>
<feature type="transmembrane region" description="Helical" evidence="1">
    <location>
        <begin position="88"/>
        <end position="108"/>
    </location>
</feature>
<keyword evidence="1" id="KW-1133">Transmembrane helix</keyword>
<dbReference type="RefSeq" id="XP_035828349.1">
    <property type="nucleotide sequence ID" value="XM_035972456.1"/>
</dbReference>
<evidence type="ECO:0000313" key="3">
    <source>
        <dbReference type="Proteomes" id="UP000694888"/>
    </source>
</evidence>
<accession>A0ABM1W106</accession>
<evidence type="ECO:0000313" key="4">
    <source>
        <dbReference type="RefSeq" id="XP_035828349.1"/>
    </source>
</evidence>
<sequence>MPADKENCENHAWTNLLYVNNLVHNEEMCMGHTWYMATDMQFYLVSPLLFVPFYYWIVTGILSSDKDWIASDFAPFVTNPQLERFTDYYMAPYTRVGPFVIGILAGYLMARHGGRIAMKWYVVVIGWAVAVATGLAVVYGIHDDITAEDPSSTEVAALYNTMARSAWSVAISWVVIACASGYGGPVNWLLSWKPLIVLGRLSYLCYLIHPNIMYIYFGNQGDAFMLTDSNMIFSFVGVVAVTCMCAFLFHLAVETPMVELEKTFLKKH</sequence>
<feature type="transmembrane region" description="Helical" evidence="1">
    <location>
        <begin position="232"/>
        <end position="253"/>
    </location>
</feature>
<evidence type="ECO:0000256" key="1">
    <source>
        <dbReference type="SAM" id="Phobius"/>
    </source>
</evidence>
<organism evidence="3 4">
    <name type="scientific">Aplysia californica</name>
    <name type="common">California sea hare</name>
    <dbReference type="NCBI Taxonomy" id="6500"/>
    <lineage>
        <taxon>Eukaryota</taxon>
        <taxon>Metazoa</taxon>
        <taxon>Spiralia</taxon>
        <taxon>Lophotrochozoa</taxon>
        <taxon>Mollusca</taxon>
        <taxon>Gastropoda</taxon>
        <taxon>Heterobranchia</taxon>
        <taxon>Euthyneura</taxon>
        <taxon>Tectipleura</taxon>
        <taxon>Aplysiida</taxon>
        <taxon>Aplysioidea</taxon>
        <taxon>Aplysiidae</taxon>
        <taxon>Aplysia</taxon>
    </lineage>
</organism>
<dbReference type="PANTHER" id="PTHR11161:SF69">
    <property type="entry name" value="NOSE RESISTANT TO FLUOXETINE PROTEIN 6-LIKE PROTEIN"/>
    <property type="match status" value="1"/>
</dbReference>
<evidence type="ECO:0000259" key="2">
    <source>
        <dbReference type="Pfam" id="PF01757"/>
    </source>
</evidence>
<keyword evidence="1" id="KW-0472">Membrane</keyword>
<dbReference type="PANTHER" id="PTHR11161">
    <property type="entry name" value="O-ACYLTRANSFERASE"/>
    <property type="match status" value="1"/>
</dbReference>
<dbReference type="Proteomes" id="UP000694888">
    <property type="component" value="Unplaced"/>
</dbReference>
<dbReference type="InterPro" id="IPR052728">
    <property type="entry name" value="O2_lipid_transport_reg"/>
</dbReference>
<feature type="transmembrane region" description="Helical" evidence="1">
    <location>
        <begin position="120"/>
        <end position="142"/>
    </location>
</feature>
<dbReference type="Pfam" id="PF01757">
    <property type="entry name" value="Acyl_transf_3"/>
    <property type="match status" value="1"/>
</dbReference>
<feature type="transmembrane region" description="Helical" evidence="1">
    <location>
        <begin position="195"/>
        <end position="217"/>
    </location>
</feature>
<keyword evidence="1" id="KW-0812">Transmembrane</keyword>
<reference evidence="4" key="1">
    <citation type="submission" date="2025-08" db="UniProtKB">
        <authorList>
            <consortium name="RefSeq"/>
        </authorList>
    </citation>
    <scope>IDENTIFICATION</scope>
</reference>
<feature type="transmembrane region" description="Helical" evidence="1">
    <location>
        <begin position="42"/>
        <end position="62"/>
    </location>
</feature>
<protein>
    <submittedName>
        <fullName evidence="4">O-acyltransferase like protein-like</fullName>
    </submittedName>
</protein>
<proteinExistence type="predicted"/>
<keyword evidence="3" id="KW-1185">Reference proteome</keyword>
<dbReference type="GeneID" id="118477117"/>
<gene>
    <name evidence="4" type="primary">LOC118477117</name>
</gene>
<name>A0ABM1W106_APLCA</name>